<proteinExistence type="predicted"/>
<organism evidence="1 2">
    <name type="scientific">Roseimaritima ulvae</name>
    <dbReference type="NCBI Taxonomy" id="980254"/>
    <lineage>
        <taxon>Bacteria</taxon>
        <taxon>Pseudomonadati</taxon>
        <taxon>Planctomycetota</taxon>
        <taxon>Planctomycetia</taxon>
        <taxon>Pirellulales</taxon>
        <taxon>Pirellulaceae</taxon>
        <taxon>Roseimaritima</taxon>
    </lineage>
</organism>
<gene>
    <name evidence="1" type="ORF">UC8_01470</name>
</gene>
<accession>A0A5B9QH91</accession>
<protein>
    <submittedName>
        <fullName evidence="1">Uncharacterized protein</fullName>
    </submittedName>
</protein>
<dbReference type="KEGG" id="rul:UC8_01470"/>
<keyword evidence="2" id="KW-1185">Reference proteome</keyword>
<evidence type="ECO:0000313" key="2">
    <source>
        <dbReference type="Proteomes" id="UP000325286"/>
    </source>
</evidence>
<reference evidence="1 2" key="1">
    <citation type="submission" date="2019-08" db="EMBL/GenBank/DDBJ databases">
        <title>Deep-cultivation of Planctomycetes and their phenomic and genomic characterization uncovers novel biology.</title>
        <authorList>
            <person name="Wiegand S."/>
            <person name="Jogler M."/>
            <person name="Boedeker C."/>
            <person name="Pinto D."/>
            <person name="Vollmers J."/>
            <person name="Rivas-Marin E."/>
            <person name="Kohn T."/>
            <person name="Peeters S.H."/>
            <person name="Heuer A."/>
            <person name="Rast P."/>
            <person name="Oberbeckmann S."/>
            <person name="Bunk B."/>
            <person name="Jeske O."/>
            <person name="Meyerdierks A."/>
            <person name="Storesund J.E."/>
            <person name="Kallscheuer N."/>
            <person name="Luecker S."/>
            <person name="Lage O.M."/>
            <person name="Pohl T."/>
            <person name="Merkel B.J."/>
            <person name="Hornburger P."/>
            <person name="Mueller R.-W."/>
            <person name="Bruemmer F."/>
            <person name="Labrenz M."/>
            <person name="Spormann A.M."/>
            <person name="Op den Camp H."/>
            <person name="Overmann J."/>
            <person name="Amann R."/>
            <person name="Jetten M.S.M."/>
            <person name="Mascher T."/>
            <person name="Medema M.H."/>
            <person name="Devos D.P."/>
            <person name="Kaster A.-K."/>
            <person name="Ovreas L."/>
            <person name="Rohde M."/>
            <person name="Galperin M.Y."/>
            <person name="Jogler C."/>
        </authorList>
    </citation>
    <scope>NUCLEOTIDE SEQUENCE [LARGE SCALE GENOMIC DNA]</scope>
    <source>
        <strain evidence="1 2">UC8</strain>
    </source>
</reference>
<name>A0A5B9QH91_9BACT</name>
<dbReference type="Proteomes" id="UP000325286">
    <property type="component" value="Chromosome"/>
</dbReference>
<sequence>MRSRRGNIVGADRRIIPLNLFGCPFNWLSNASQGPSRLSYWSLGKKNYGQKNGWRRKPACWFTRPIGKSKRVSALGVVDRLCSLKIACLCVTMMCRTILPLCLVPLIPVSFANAPSRRATCFTRGWLHTWCCPEMLATDTLPESRRLSGWQRLHGPIEFQAIPSTSKIGQIRRWKTLDSACSLWKILMFSGRLRWLWYLRRGTCIEC</sequence>
<dbReference type="EMBL" id="CP042914">
    <property type="protein sequence ID" value="QEG38194.1"/>
    <property type="molecule type" value="Genomic_DNA"/>
</dbReference>
<evidence type="ECO:0000313" key="1">
    <source>
        <dbReference type="EMBL" id="QEG38194.1"/>
    </source>
</evidence>
<dbReference type="AlphaFoldDB" id="A0A5B9QH91"/>